<dbReference type="PANTHER" id="PTHR43283">
    <property type="entry name" value="BETA-LACTAMASE-RELATED"/>
    <property type="match status" value="1"/>
</dbReference>
<dbReference type="Proteomes" id="UP000031057">
    <property type="component" value="Unassembled WGS sequence"/>
</dbReference>
<comment type="caution">
    <text evidence="3">The sequence shown here is derived from an EMBL/GenBank/DDBJ whole genome shotgun (WGS) entry which is preliminary data.</text>
</comment>
<dbReference type="SUPFAM" id="SSF56601">
    <property type="entry name" value="beta-lactamase/transpeptidase-like"/>
    <property type="match status" value="1"/>
</dbReference>
<accession>A0A0B1ZKM1</accession>
<dbReference type="RefSeq" id="WP_039287256.1">
    <property type="nucleotide sequence ID" value="NZ_JTDI01000006.1"/>
</dbReference>
<dbReference type="STRING" id="1348853.LK12_18195"/>
<evidence type="ECO:0000259" key="2">
    <source>
        <dbReference type="Pfam" id="PF00144"/>
    </source>
</evidence>
<reference evidence="3 4" key="1">
    <citation type="submission" date="2014-10" db="EMBL/GenBank/DDBJ databases">
        <title>Genome sequence of Novosphingobium malaysiense MUSC 273(T).</title>
        <authorList>
            <person name="Lee L.-H."/>
        </authorList>
    </citation>
    <scope>NUCLEOTIDE SEQUENCE [LARGE SCALE GENOMIC DNA]</scope>
    <source>
        <strain evidence="3 4">MUSC 273</strain>
    </source>
</reference>
<dbReference type="Pfam" id="PF00144">
    <property type="entry name" value="Beta-lactamase"/>
    <property type="match status" value="1"/>
</dbReference>
<evidence type="ECO:0000313" key="4">
    <source>
        <dbReference type="Proteomes" id="UP000031057"/>
    </source>
</evidence>
<feature type="chain" id="PRO_5002068998" description="Beta-lactamase-related domain-containing protein" evidence="1">
    <location>
        <begin position="26"/>
        <end position="438"/>
    </location>
</feature>
<organism evidence="3 4">
    <name type="scientific">Novosphingobium malaysiense</name>
    <dbReference type="NCBI Taxonomy" id="1348853"/>
    <lineage>
        <taxon>Bacteria</taxon>
        <taxon>Pseudomonadati</taxon>
        <taxon>Pseudomonadota</taxon>
        <taxon>Alphaproteobacteria</taxon>
        <taxon>Sphingomonadales</taxon>
        <taxon>Sphingomonadaceae</taxon>
        <taxon>Novosphingobium</taxon>
    </lineage>
</organism>
<dbReference type="PANTHER" id="PTHR43283:SF3">
    <property type="entry name" value="BETA-LACTAMASE FAMILY PROTEIN (AFU_ORTHOLOGUE AFUA_5G07500)"/>
    <property type="match status" value="1"/>
</dbReference>
<feature type="domain" description="Beta-lactamase-related" evidence="2">
    <location>
        <begin position="51"/>
        <end position="418"/>
    </location>
</feature>
<keyword evidence="1" id="KW-0732">Signal</keyword>
<dbReference type="EMBL" id="JTDI01000006">
    <property type="protein sequence ID" value="KHK89845.1"/>
    <property type="molecule type" value="Genomic_DNA"/>
</dbReference>
<dbReference type="OrthoDB" id="9808046at2"/>
<feature type="signal peptide" evidence="1">
    <location>
        <begin position="1"/>
        <end position="25"/>
    </location>
</feature>
<sequence length="438" mass="47698">MINRRTPLFAGVACSLLALLPGCTASEGVPPVAAASQTAAAKPSTNDPQLRADVEKAVAEGKIPGAIAIIAKDGKIVSRARYGYANVATRKPLAEDTLFRLYSMSKPITSVVVMKLAERGLLDIDAPVSRYLPELKDMRVYVSGDVDHMKTKPAEHEITTAELLSHSSGIVYHFTGNTPVHQYYRKHGVLRDTPVGRLPGDGEPAHSLEQLVTRIGKAPLLFEPGERFHYSYSTTVLGLLVQRITGKRLDEALADELFLPLGMTDTGFFVEDQDLSRFPVLYKFTESGLEPVETPQDSDYRDHDRLLDGGGALVSTAADYLRFAEMLANGGSLDGVRILSPQSIKRMFTPRVPMGRFSPYPMEFGLGFAIGTPETEKNDLIPAGSYSWSGSGNTYFFVNPQHNSVGLFMTSVLGNSEQAPTWTIHRIMAAAAHRDGAL</sequence>
<dbReference type="Gene3D" id="3.40.710.10">
    <property type="entry name" value="DD-peptidase/beta-lactamase superfamily"/>
    <property type="match status" value="1"/>
</dbReference>
<protein>
    <recommendedName>
        <fullName evidence="2">Beta-lactamase-related domain-containing protein</fullName>
    </recommendedName>
</protein>
<keyword evidence="4" id="KW-1185">Reference proteome</keyword>
<dbReference type="InterPro" id="IPR050789">
    <property type="entry name" value="Diverse_Enzym_Activities"/>
</dbReference>
<dbReference type="AlphaFoldDB" id="A0A0B1ZKM1"/>
<gene>
    <name evidence="3" type="ORF">LK12_18195</name>
</gene>
<proteinExistence type="predicted"/>
<evidence type="ECO:0000313" key="3">
    <source>
        <dbReference type="EMBL" id="KHK89845.1"/>
    </source>
</evidence>
<dbReference type="InterPro" id="IPR012338">
    <property type="entry name" value="Beta-lactam/transpept-like"/>
</dbReference>
<name>A0A0B1ZKM1_9SPHN</name>
<dbReference type="InterPro" id="IPR001466">
    <property type="entry name" value="Beta-lactam-related"/>
</dbReference>
<evidence type="ECO:0000256" key="1">
    <source>
        <dbReference type="SAM" id="SignalP"/>
    </source>
</evidence>